<evidence type="ECO:0000313" key="7">
    <source>
        <dbReference type="Proteomes" id="UP001519460"/>
    </source>
</evidence>
<evidence type="ECO:0000313" key="6">
    <source>
        <dbReference type="EMBL" id="KAK7504149.1"/>
    </source>
</evidence>
<evidence type="ECO:0000256" key="3">
    <source>
        <dbReference type="ARBA" id="ARBA00030688"/>
    </source>
</evidence>
<gene>
    <name evidence="6" type="ORF">BaRGS_00004453</name>
</gene>
<dbReference type="AlphaFoldDB" id="A0ABD0LX19"/>
<proteinExistence type="inferred from homology"/>
<name>A0ABD0LX19_9CAEN</name>
<dbReference type="EMBL" id="JACVVK020000016">
    <property type="protein sequence ID" value="KAK7504149.1"/>
    <property type="molecule type" value="Genomic_DNA"/>
</dbReference>
<accession>A0ABD0LX19</accession>
<dbReference type="Pfam" id="PF01585">
    <property type="entry name" value="G-patch"/>
    <property type="match status" value="1"/>
</dbReference>
<dbReference type="SMART" id="SM01173">
    <property type="entry name" value="DUF4187"/>
    <property type="match status" value="1"/>
</dbReference>
<evidence type="ECO:0000256" key="2">
    <source>
        <dbReference type="ARBA" id="ARBA00021978"/>
    </source>
</evidence>
<dbReference type="PANTHER" id="PTHR21032">
    <property type="entry name" value="G PATCH DOMAIN-CONTAINING PROTEIN 11"/>
    <property type="match status" value="1"/>
</dbReference>
<feature type="region of interest" description="Disordered" evidence="4">
    <location>
        <begin position="31"/>
        <end position="62"/>
    </location>
</feature>
<evidence type="ECO:0000256" key="1">
    <source>
        <dbReference type="ARBA" id="ARBA00007140"/>
    </source>
</evidence>
<protein>
    <recommendedName>
        <fullName evidence="2">G patch domain-containing protein 11</fullName>
    </recommendedName>
    <alternativeName>
        <fullName evidence="3">Coiled-coil domain-containing protein 75</fullName>
    </alternativeName>
</protein>
<dbReference type="InterPro" id="IPR025239">
    <property type="entry name" value="DUF4187"/>
</dbReference>
<evidence type="ECO:0000256" key="4">
    <source>
        <dbReference type="SAM" id="MobiDB-lite"/>
    </source>
</evidence>
<comment type="similarity">
    <text evidence="1">Belongs to the GPATCH11 family.</text>
</comment>
<comment type="caution">
    <text evidence="6">The sequence shown here is derived from an EMBL/GenBank/DDBJ whole genome shotgun (WGS) entry which is preliminary data.</text>
</comment>
<sequence>MSHSQNSDDEEDYMSDAILFKCEDKRPGLVSSQAAKQRIAREKKQQLSNETNKVKPKKVIEQEKRTEGLTTAITSDNKGFSLLQKMGYKPGMVIGKKGTGRAEPVPIEIKTDRGGLGRETEVKRKQEEVQAMRASMAAKRQRLEVKQKQSFLQHMSDKFASKTTEKDLRTSQKACYQLDTENEAEQLQALTEYLRTTHCYCIWCGTKYEDADDLRSNCPGDTAEAHD</sequence>
<dbReference type="Proteomes" id="UP001519460">
    <property type="component" value="Unassembled WGS sequence"/>
</dbReference>
<dbReference type="SMART" id="SM00443">
    <property type="entry name" value="G_patch"/>
    <property type="match status" value="1"/>
</dbReference>
<evidence type="ECO:0000259" key="5">
    <source>
        <dbReference type="PROSITE" id="PS50174"/>
    </source>
</evidence>
<dbReference type="InterPro" id="IPR000467">
    <property type="entry name" value="G_patch_dom"/>
</dbReference>
<dbReference type="PANTHER" id="PTHR21032:SF0">
    <property type="entry name" value="G PATCH DOMAIN-CONTAINING PROTEIN 11"/>
    <property type="match status" value="1"/>
</dbReference>
<organism evidence="6 7">
    <name type="scientific">Batillaria attramentaria</name>
    <dbReference type="NCBI Taxonomy" id="370345"/>
    <lineage>
        <taxon>Eukaryota</taxon>
        <taxon>Metazoa</taxon>
        <taxon>Spiralia</taxon>
        <taxon>Lophotrochozoa</taxon>
        <taxon>Mollusca</taxon>
        <taxon>Gastropoda</taxon>
        <taxon>Caenogastropoda</taxon>
        <taxon>Sorbeoconcha</taxon>
        <taxon>Cerithioidea</taxon>
        <taxon>Batillariidae</taxon>
        <taxon>Batillaria</taxon>
    </lineage>
</organism>
<dbReference type="PROSITE" id="PS50174">
    <property type="entry name" value="G_PATCH"/>
    <property type="match status" value="1"/>
</dbReference>
<reference evidence="6 7" key="1">
    <citation type="journal article" date="2023" name="Sci. Data">
        <title>Genome assembly of the Korean intertidal mud-creeper Batillaria attramentaria.</title>
        <authorList>
            <person name="Patra A.K."/>
            <person name="Ho P.T."/>
            <person name="Jun S."/>
            <person name="Lee S.J."/>
            <person name="Kim Y."/>
            <person name="Won Y.J."/>
        </authorList>
    </citation>
    <scope>NUCLEOTIDE SEQUENCE [LARGE SCALE GENOMIC DNA]</scope>
    <source>
        <strain evidence="6">Wonlab-2016</strain>
    </source>
</reference>
<dbReference type="Pfam" id="PF13821">
    <property type="entry name" value="DUF4187"/>
    <property type="match status" value="1"/>
</dbReference>
<dbReference type="InterPro" id="IPR039249">
    <property type="entry name" value="GPATCH11"/>
</dbReference>
<keyword evidence="7" id="KW-1185">Reference proteome</keyword>
<feature type="domain" description="G-patch" evidence="5">
    <location>
        <begin position="75"/>
        <end position="121"/>
    </location>
</feature>